<proteinExistence type="predicted"/>
<gene>
    <name evidence="1" type="ORF">LTWDN19_19240</name>
    <name evidence="2" type="ORF">PSR33_06445</name>
</gene>
<name>A0A0B2XB09_LATCU</name>
<evidence type="ECO:0000313" key="2">
    <source>
        <dbReference type="EMBL" id="WDC91825.1"/>
    </source>
</evidence>
<dbReference type="AlphaFoldDB" id="A0A0B2XB09"/>
<accession>A0A0B2XB09</accession>
<dbReference type="Proteomes" id="UP000825100">
    <property type="component" value="Chromosome"/>
</dbReference>
<dbReference type="KEGG" id="lcv:FBA2_06490"/>
<reference evidence="1 3" key="1">
    <citation type="submission" date="2021-05" db="EMBL/GenBank/DDBJ databases">
        <title>Complete Genome Sequence of Latilactobacillus sp. Strain WDN19, a High D-Aspartate-producing Lactic Acid Bacterium Isolated from a Japanese Pickle.</title>
        <authorList>
            <person name="Kajitani K."/>
            <person name="Takahashi S."/>
        </authorList>
    </citation>
    <scope>NUCLEOTIDE SEQUENCE [LARGE SCALE GENOMIC DNA]</scope>
    <source>
        <strain evidence="1 3">WDN19</strain>
    </source>
</reference>
<evidence type="ECO:0008006" key="5">
    <source>
        <dbReference type="Google" id="ProtNLM"/>
    </source>
</evidence>
<evidence type="ECO:0000313" key="1">
    <source>
        <dbReference type="EMBL" id="BCX31357.1"/>
    </source>
</evidence>
<dbReference type="EMBL" id="AP024685">
    <property type="protein sequence ID" value="BCX31357.1"/>
    <property type="molecule type" value="Genomic_DNA"/>
</dbReference>
<evidence type="ECO:0000313" key="4">
    <source>
        <dbReference type="Proteomes" id="UP001215533"/>
    </source>
</evidence>
<keyword evidence="3" id="KW-1185">Reference proteome</keyword>
<protein>
    <recommendedName>
        <fullName evidence="5">Prophage protein</fullName>
    </recommendedName>
</protein>
<reference evidence="2" key="2">
    <citation type="submission" date="2023-02" db="EMBL/GenBank/DDBJ databases">
        <title>Complete genome sequence of Lactobacillus curvatus CACC879 isolated from Pig feces.</title>
        <authorList>
            <person name="Park S."/>
            <person name="Park M.A."/>
            <person name="Kim D.-H."/>
            <person name="Kim Y."/>
        </authorList>
    </citation>
    <scope>NUCLEOTIDE SEQUENCE</scope>
    <source>
        <strain evidence="2">CACC879</strain>
    </source>
</reference>
<dbReference type="GeneID" id="49610723"/>
<dbReference type="Proteomes" id="UP001215533">
    <property type="component" value="Chromosome"/>
</dbReference>
<evidence type="ECO:0000313" key="3">
    <source>
        <dbReference type="Proteomes" id="UP000825100"/>
    </source>
</evidence>
<dbReference type="EMBL" id="CP117683">
    <property type="protein sequence ID" value="WDC91825.1"/>
    <property type="molecule type" value="Genomic_DNA"/>
</dbReference>
<organism evidence="2 4">
    <name type="scientific">Latilactobacillus curvatus</name>
    <name type="common">Lactobacillus curvatus</name>
    <dbReference type="NCBI Taxonomy" id="28038"/>
    <lineage>
        <taxon>Bacteria</taxon>
        <taxon>Bacillati</taxon>
        <taxon>Bacillota</taxon>
        <taxon>Bacilli</taxon>
        <taxon>Lactobacillales</taxon>
        <taxon>Lactobacillaceae</taxon>
        <taxon>Latilactobacillus</taxon>
    </lineage>
</organism>
<sequence length="102" mass="11633">MQFIMTFSNNETVTFSETDLLHAWKNDTTYLNVGDDQAFYLDEIFNGSYQDAIATSSEQQLAKERPILALAGLFADADWLTFETNPEKYYQTKAIVSLTTKD</sequence>
<dbReference type="OrthoDB" id="2303333at2"/>
<dbReference type="RefSeq" id="WP_004270905.1">
    <property type="nucleotide sequence ID" value="NZ_AP024685.1"/>
</dbReference>